<accession>A0A381RDV1</accession>
<dbReference type="AlphaFoldDB" id="A0A381RDV1"/>
<keyword evidence="1" id="KW-0472">Membrane</keyword>
<organism evidence="2">
    <name type="scientific">marine metagenome</name>
    <dbReference type="NCBI Taxonomy" id="408172"/>
    <lineage>
        <taxon>unclassified sequences</taxon>
        <taxon>metagenomes</taxon>
        <taxon>ecological metagenomes</taxon>
    </lineage>
</organism>
<evidence type="ECO:0008006" key="3">
    <source>
        <dbReference type="Google" id="ProtNLM"/>
    </source>
</evidence>
<keyword evidence="1" id="KW-0812">Transmembrane</keyword>
<feature type="transmembrane region" description="Helical" evidence="1">
    <location>
        <begin position="6"/>
        <end position="25"/>
    </location>
</feature>
<evidence type="ECO:0000256" key="1">
    <source>
        <dbReference type="SAM" id="Phobius"/>
    </source>
</evidence>
<sequence>MKIIRFFFFFFIIVFIIGAIIFYSLSKTYNIEKIIHEIELQNNITFELKENPKWMFFPEIKADFSGKITDNSKQFYSKNVNFTFNQPYQFVPVNFIIDSSSFVIRNLEIRFLDILGNYEINKKFINMQNIKGKIGEGKFNSNGTIDLLDEKQIILNGDIKNIDFNQLLQDLDFADWKRIKLQLSSNNFLISSKLGDTSSFFNNLQGTIPITGNMYFVTTEEERFGIAFLNLLVEQLLPDYKKLGKSLSQIINNFSDAPAIIEGELNISNGKIHTTDLHVKNNNNRINLKGSYDIPSDFFDAQIFFFETEELIVEAVISGSLKNPSIQIINENNLIDDTQINNDLKKVFEDGINTLIDKLLNLNE</sequence>
<protein>
    <recommendedName>
        <fullName evidence="3">AsmA-like C-terminal domain-containing protein</fullName>
    </recommendedName>
</protein>
<name>A0A381RDV1_9ZZZZ</name>
<dbReference type="EMBL" id="UINC01001855">
    <property type="protein sequence ID" value="SUZ89975.1"/>
    <property type="molecule type" value="Genomic_DNA"/>
</dbReference>
<evidence type="ECO:0000313" key="2">
    <source>
        <dbReference type="EMBL" id="SUZ89975.1"/>
    </source>
</evidence>
<reference evidence="2" key="1">
    <citation type="submission" date="2018-05" db="EMBL/GenBank/DDBJ databases">
        <authorList>
            <person name="Lanie J.A."/>
            <person name="Ng W.-L."/>
            <person name="Kazmierczak K.M."/>
            <person name="Andrzejewski T.M."/>
            <person name="Davidsen T.M."/>
            <person name="Wayne K.J."/>
            <person name="Tettelin H."/>
            <person name="Glass J.I."/>
            <person name="Rusch D."/>
            <person name="Podicherti R."/>
            <person name="Tsui H.-C.T."/>
            <person name="Winkler M.E."/>
        </authorList>
    </citation>
    <scope>NUCLEOTIDE SEQUENCE</scope>
</reference>
<keyword evidence="1" id="KW-1133">Transmembrane helix</keyword>
<gene>
    <name evidence="2" type="ORF">METZ01_LOCUS42829</name>
</gene>
<proteinExistence type="predicted"/>